<feature type="region of interest" description="Disordered" evidence="2">
    <location>
        <begin position="1"/>
        <end position="20"/>
    </location>
</feature>
<dbReference type="Pfam" id="PF00656">
    <property type="entry name" value="Peptidase_C14"/>
    <property type="match status" value="1"/>
</dbReference>
<dbReference type="PANTHER" id="PTHR48104">
    <property type="entry name" value="METACASPASE-4"/>
    <property type="match status" value="1"/>
</dbReference>
<evidence type="ECO:0000313" key="5">
    <source>
        <dbReference type="Proteomes" id="UP000736672"/>
    </source>
</evidence>
<evidence type="ECO:0000313" key="4">
    <source>
        <dbReference type="EMBL" id="KAH7268466.1"/>
    </source>
</evidence>
<comment type="caution">
    <text evidence="4">The sequence shown here is derived from an EMBL/GenBank/DDBJ whole genome shotgun (WGS) entry which is preliminary data.</text>
</comment>
<proteinExistence type="inferred from homology"/>
<dbReference type="AlphaFoldDB" id="A0A9P9KTZ5"/>
<evidence type="ECO:0000259" key="3">
    <source>
        <dbReference type="Pfam" id="PF00656"/>
    </source>
</evidence>
<dbReference type="PANTHER" id="PTHR48104:SF30">
    <property type="entry name" value="METACASPASE-1"/>
    <property type="match status" value="1"/>
</dbReference>
<evidence type="ECO:0000256" key="2">
    <source>
        <dbReference type="SAM" id="MobiDB-lite"/>
    </source>
</evidence>
<dbReference type="GO" id="GO:0004197">
    <property type="term" value="F:cysteine-type endopeptidase activity"/>
    <property type="evidence" value="ECO:0007669"/>
    <property type="project" value="InterPro"/>
</dbReference>
<organism evidence="4 5">
    <name type="scientific">Fusarium solani</name>
    <name type="common">Filamentous fungus</name>
    <dbReference type="NCBI Taxonomy" id="169388"/>
    <lineage>
        <taxon>Eukaryota</taxon>
        <taxon>Fungi</taxon>
        <taxon>Dikarya</taxon>
        <taxon>Ascomycota</taxon>
        <taxon>Pezizomycotina</taxon>
        <taxon>Sordariomycetes</taxon>
        <taxon>Hypocreomycetidae</taxon>
        <taxon>Hypocreales</taxon>
        <taxon>Nectriaceae</taxon>
        <taxon>Fusarium</taxon>
        <taxon>Fusarium solani species complex</taxon>
    </lineage>
</organism>
<name>A0A9P9KTZ5_FUSSL</name>
<dbReference type="EMBL" id="JAGTJS010000005">
    <property type="protein sequence ID" value="KAH7268466.1"/>
    <property type="molecule type" value="Genomic_DNA"/>
</dbReference>
<dbReference type="Gene3D" id="3.40.50.1460">
    <property type="match status" value="1"/>
</dbReference>
<dbReference type="OrthoDB" id="3223806at2759"/>
<dbReference type="Proteomes" id="UP000736672">
    <property type="component" value="Unassembled WGS sequence"/>
</dbReference>
<protein>
    <recommendedName>
        <fullName evidence="3">Peptidase C14 caspase domain-containing protein</fullName>
    </recommendedName>
</protein>
<dbReference type="InterPro" id="IPR011600">
    <property type="entry name" value="Pept_C14_caspase"/>
</dbReference>
<feature type="domain" description="Peptidase C14 caspase" evidence="3">
    <location>
        <begin position="90"/>
        <end position="347"/>
    </location>
</feature>
<sequence length="722" mass="80812">MTNPEDRSPSPEFTDAGKRPWVASYDQTSGLHVGDKVHLRNSDGSLSGPYLIATLPAPGKCTLSLENGQPLGNGEIDISTMSADPTPITHYALLIGIACYRGQSLQGCVNDVHELEKRLRKHRQNPDIKTLTASPIAPGSCYPTEDEAFLPTYDNVLLNLHSIISRASSGDFVYIHFSGHGTTKEKPGIRYLRGQELGVLLRAAVDKGLKLTLVLDCCYSGSVVRNDDVARCLPYNSEVDKKYPPFQWPAALTANSSVPYSTKRGASMRMNWLINPTGYTVFAACGPSELSGEIFVKDKYHGILSWFLLRAFGKMGRVGGRPHHIYAHLCARFRERKPPDQKPMLYGNKRLGFFEDLTAELYAAPIPIIKDDSLLLLDAGEAHGVCEGDKFALCSVDDDQSEDATQEKEIFEVTKARPLVSELSPLSPRTLSHSSLRKYPIRLQVPSQNNHAWRRAIQERPSLHVTMGDTTPGDLSTFYVTVISKEAYEIRDASKKLLAGLPPPVADLEEDPSFLLDVMEHLARYEMVKNLFNKSPSQNFIESFHIQLCDETSGKTFPPGCLRDGPLYPLCSHPECVVEIQENTVLCLVARNEGERDHNLSLHVYNLDVFWEVENMLRGDHYVLPPPRTNISRDFRSGTDGEWRERMKITFPQELKDRGETQCEDIIKVFVTRQPTSFMFLELPPIGDICGRRKARSSRGGSQCNESDDWAVLNFRIRTLAK</sequence>
<gene>
    <name evidence="4" type="ORF">B0J15DRAFT_533838</name>
</gene>
<accession>A0A9P9KTZ5</accession>
<dbReference type="InterPro" id="IPR050452">
    <property type="entry name" value="Metacaspase"/>
</dbReference>
<dbReference type="GO" id="GO:0006508">
    <property type="term" value="P:proteolysis"/>
    <property type="evidence" value="ECO:0007669"/>
    <property type="project" value="InterPro"/>
</dbReference>
<dbReference type="GO" id="GO:0005737">
    <property type="term" value="C:cytoplasm"/>
    <property type="evidence" value="ECO:0007669"/>
    <property type="project" value="TreeGrafter"/>
</dbReference>
<keyword evidence="5" id="KW-1185">Reference proteome</keyword>
<reference evidence="4" key="1">
    <citation type="journal article" date="2021" name="Nat. Commun.">
        <title>Genetic determinants of endophytism in the Arabidopsis root mycobiome.</title>
        <authorList>
            <person name="Mesny F."/>
            <person name="Miyauchi S."/>
            <person name="Thiergart T."/>
            <person name="Pickel B."/>
            <person name="Atanasova L."/>
            <person name="Karlsson M."/>
            <person name="Huettel B."/>
            <person name="Barry K.W."/>
            <person name="Haridas S."/>
            <person name="Chen C."/>
            <person name="Bauer D."/>
            <person name="Andreopoulos W."/>
            <person name="Pangilinan J."/>
            <person name="LaButti K."/>
            <person name="Riley R."/>
            <person name="Lipzen A."/>
            <person name="Clum A."/>
            <person name="Drula E."/>
            <person name="Henrissat B."/>
            <person name="Kohler A."/>
            <person name="Grigoriev I.V."/>
            <person name="Martin F.M."/>
            <person name="Hacquard S."/>
        </authorList>
    </citation>
    <scope>NUCLEOTIDE SEQUENCE</scope>
    <source>
        <strain evidence="4">FSSC 5 MPI-SDFR-AT-0091</strain>
    </source>
</reference>
<comment type="similarity">
    <text evidence="1">Belongs to the peptidase C14B family.</text>
</comment>
<evidence type="ECO:0000256" key="1">
    <source>
        <dbReference type="ARBA" id="ARBA00009005"/>
    </source>
</evidence>